<dbReference type="AlphaFoldDB" id="A0A7S4AXH6"/>
<dbReference type="PROSITE" id="PS01129">
    <property type="entry name" value="PSI_RLU"/>
    <property type="match status" value="1"/>
</dbReference>
<feature type="compositionally biased region" description="Basic and acidic residues" evidence="2">
    <location>
        <begin position="365"/>
        <end position="382"/>
    </location>
</feature>
<dbReference type="InterPro" id="IPR006145">
    <property type="entry name" value="PsdUridine_synth_RsuA/RluA"/>
</dbReference>
<evidence type="ECO:0000259" key="4">
    <source>
        <dbReference type="Pfam" id="PF00849"/>
    </source>
</evidence>
<comment type="similarity">
    <text evidence="1">Belongs to the pseudouridine synthase RluA family.</text>
</comment>
<organism evidence="5">
    <name type="scientific">Pseudo-nitzschia australis</name>
    <dbReference type="NCBI Taxonomy" id="44445"/>
    <lineage>
        <taxon>Eukaryota</taxon>
        <taxon>Sar</taxon>
        <taxon>Stramenopiles</taxon>
        <taxon>Ochrophyta</taxon>
        <taxon>Bacillariophyta</taxon>
        <taxon>Bacillariophyceae</taxon>
        <taxon>Bacillariophycidae</taxon>
        <taxon>Bacillariales</taxon>
        <taxon>Bacillariaceae</taxon>
        <taxon>Pseudo-nitzschia</taxon>
    </lineage>
</organism>
<dbReference type="PANTHER" id="PTHR21600">
    <property type="entry name" value="MITOCHONDRIAL RNA PSEUDOURIDINE SYNTHASE"/>
    <property type="match status" value="1"/>
</dbReference>
<accession>A0A7S4AXH6</accession>
<keyword evidence="3" id="KW-0812">Transmembrane</keyword>
<sequence>MIARYYRNHFRSNSTGTAVGSLFIILAIVVVCRLDRDLCLSTPRRSSTSTSTCAFVSSFTSSPRTDFVFKNTKGNRDETFLSIRRQQLPPKTNRIGLNIPNHLFLSGSELQFPSSSPIPKSPAPTDWVIVEEYSMISPDGFDPYHILDNVRNNTVGNNENKNDDTNNTDDGTEKYLNTIERLNVTANNLTLPIALMGLDANRFPSLSNARKACRQGKIALRSSTTTTTTITTATLPTASPSSSSSSAFRKGLVGDRVYPLDFIARRELYKNILAKNSCTGTSSLTSKSTSYDTLGDGFVKSKFQNLPVAYEDDWMAIVVKPAGLLVHPQGKNGSWGRKNNVLNALPYFLRRPTPVVSLGSTQQHKSAEEHWNNNKEDNKEDNHDEGEEEDRTILEKPVPIHRLDFATSGLLLAAKTKGASRLLAQEFEYRKAQKTYTAMVYGVPVAKGIANNKESLKLLSFFGREDNDGNTVLGKNMVDVTNGENEEMITDDDNHIDDENDTQDENNNADWNLGDCFLDDKRATTRWKLLGSHNCSIPVQYHHDDGTLTTGTINIPISIVEMKPKTGRYHQLRRTMSWLYNTPIVGDSIYAINFVEDNFLPQNAQLIEQQQIRDYSASLMLCSNQVDVAHPYFNTPAGRMEWETMNQSSTIAATATANTKKGKQSASSSSLYENKEGVVRVNASIQLPKKFTKFISMMERKKNQN</sequence>
<name>A0A7S4AXH6_9STRA</name>
<dbReference type="InterPro" id="IPR006224">
    <property type="entry name" value="PsdUridine_synth_RluA-like_CS"/>
</dbReference>
<feature type="region of interest" description="Disordered" evidence="2">
    <location>
        <begin position="358"/>
        <end position="395"/>
    </location>
</feature>
<feature type="compositionally biased region" description="Acidic residues" evidence="2">
    <location>
        <begin position="488"/>
        <end position="504"/>
    </location>
</feature>
<dbReference type="SUPFAM" id="SSF55120">
    <property type="entry name" value="Pseudouridine synthase"/>
    <property type="match status" value="1"/>
</dbReference>
<dbReference type="InterPro" id="IPR050188">
    <property type="entry name" value="RluA_PseudoU_synthase"/>
</dbReference>
<dbReference type="EMBL" id="HBIX01035226">
    <property type="protein sequence ID" value="CAE0730236.1"/>
    <property type="molecule type" value="Transcribed_RNA"/>
</dbReference>
<dbReference type="InterPro" id="IPR020103">
    <property type="entry name" value="PsdUridine_synth_cat_dom_sf"/>
</dbReference>
<feature type="region of interest" description="Disordered" evidence="2">
    <location>
        <begin position="488"/>
        <end position="507"/>
    </location>
</feature>
<feature type="domain" description="Pseudouridine synthase RsuA/RluA-like" evidence="4">
    <location>
        <begin position="316"/>
        <end position="577"/>
    </location>
</feature>
<dbReference type="PANTHER" id="PTHR21600:SF87">
    <property type="entry name" value="RNA PSEUDOURIDYLATE SYNTHASE DOMAIN-CONTAINING PROTEIN 1"/>
    <property type="match status" value="1"/>
</dbReference>
<dbReference type="GO" id="GO:0000455">
    <property type="term" value="P:enzyme-directed rRNA pseudouridine synthesis"/>
    <property type="evidence" value="ECO:0007669"/>
    <property type="project" value="TreeGrafter"/>
</dbReference>
<keyword evidence="3" id="KW-0472">Membrane</keyword>
<evidence type="ECO:0000256" key="1">
    <source>
        <dbReference type="ARBA" id="ARBA00010876"/>
    </source>
</evidence>
<dbReference type="GO" id="GO:0003723">
    <property type="term" value="F:RNA binding"/>
    <property type="evidence" value="ECO:0007669"/>
    <property type="project" value="InterPro"/>
</dbReference>
<reference evidence="5" key="1">
    <citation type="submission" date="2021-01" db="EMBL/GenBank/DDBJ databases">
        <authorList>
            <person name="Corre E."/>
            <person name="Pelletier E."/>
            <person name="Niang G."/>
            <person name="Scheremetjew M."/>
            <person name="Finn R."/>
            <person name="Kale V."/>
            <person name="Holt S."/>
            <person name="Cochrane G."/>
            <person name="Meng A."/>
            <person name="Brown T."/>
            <person name="Cohen L."/>
        </authorList>
    </citation>
    <scope>NUCLEOTIDE SEQUENCE</scope>
    <source>
        <strain evidence="5">10249 10 AB</strain>
    </source>
</reference>
<evidence type="ECO:0000313" key="5">
    <source>
        <dbReference type="EMBL" id="CAE0730236.1"/>
    </source>
</evidence>
<dbReference type="Gene3D" id="3.30.2350.10">
    <property type="entry name" value="Pseudouridine synthase"/>
    <property type="match status" value="1"/>
</dbReference>
<evidence type="ECO:0000256" key="3">
    <source>
        <dbReference type="SAM" id="Phobius"/>
    </source>
</evidence>
<dbReference type="Pfam" id="PF00849">
    <property type="entry name" value="PseudoU_synth_2"/>
    <property type="match status" value="1"/>
</dbReference>
<dbReference type="GO" id="GO:0009982">
    <property type="term" value="F:pseudouridine synthase activity"/>
    <property type="evidence" value="ECO:0007669"/>
    <property type="project" value="InterPro"/>
</dbReference>
<proteinExistence type="inferred from homology"/>
<gene>
    <name evidence="5" type="ORF">PAUS00366_LOCUS23022</name>
</gene>
<keyword evidence="3" id="KW-1133">Transmembrane helix</keyword>
<feature type="transmembrane region" description="Helical" evidence="3">
    <location>
        <begin position="12"/>
        <end position="31"/>
    </location>
</feature>
<evidence type="ECO:0000256" key="2">
    <source>
        <dbReference type="SAM" id="MobiDB-lite"/>
    </source>
</evidence>
<dbReference type="CDD" id="cd02869">
    <property type="entry name" value="PseudoU_synth_RluA_like"/>
    <property type="match status" value="1"/>
</dbReference>
<protein>
    <recommendedName>
        <fullName evidence="4">Pseudouridine synthase RsuA/RluA-like domain-containing protein</fullName>
    </recommendedName>
</protein>